<proteinExistence type="predicted"/>
<dbReference type="Proteomes" id="UP001283361">
    <property type="component" value="Unassembled WGS sequence"/>
</dbReference>
<evidence type="ECO:0000313" key="2">
    <source>
        <dbReference type="EMBL" id="KAK3755491.1"/>
    </source>
</evidence>
<reference evidence="2" key="1">
    <citation type="journal article" date="2023" name="G3 (Bethesda)">
        <title>A reference genome for the long-term kleptoplast-retaining sea slug Elysia crispata morphotype clarki.</title>
        <authorList>
            <person name="Eastman K.E."/>
            <person name="Pendleton A.L."/>
            <person name="Shaikh M.A."/>
            <person name="Suttiyut T."/>
            <person name="Ogas R."/>
            <person name="Tomko P."/>
            <person name="Gavelis G."/>
            <person name="Widhalm J.R."/>
            <person name="Wisecaver J.H."/>
        </authorList>
    </citation>
    <scope>NUCLEOTIDE SEQUENCE</scope>
    <source>
        <strain evidence="2">ECLA1</strain>
    </source>
</reference>
<evidence type="ECO:0000256" key="1">
    <source>
        <dbReference type="SAM" id="MobiDB-lite"/>
    </source>
</evidence>
<feature type="region of interest" description="Disordered" evidence="1">
    <location>
        <begin position="98"/>
        <end position="159"/>
    </location>
</feature>
<organism evidence="2 3">
    <name type="scientific">Elysia crispata</name>
    <name type="common">lettuce slug</name>
    <dbReference type="NCBI Taxonomy" id="231223"/>
    <lineage>
        <taxon>Eukaryota</taxon>
        <taxon>Metazoa</taxon>
        <taxon>Spiralia</taxon>
        <taxon>Lophotrochozoa</taxon>
        <taxon>Mollusca</taxon>
        <taxon>Gastropoda</taxon>
        <taxon>Heterobranchia</taxon>
        <taxon>Euthyneura</taxon>
        <taxon>Panpulmonata</taxon>
        <taxon>Sacoglossa</taxon>
        <taxon>Placobranchoidea</taxon>
        <taxon>Plakobranchidae</taxon>
        <taxon>Elysia</taxon>
    </lineage>
</organism>
<comment type="caution">
    <text evidence="2">The sequence shown here is derived from an EMBL/GenBank/DDBJ whole genome shotgun (WGS) entry which is preliminary data.</text>
</comment>
<dbReference type="AlphaFoldDB" id="A0AAE0YRB4"/>
<sequence length="159" mass="18543">MASTHVRTLQRQSLQLEKERQYRMQPENSRCQEKHSQITSLGGHPKGKDYWYSLVKRRPDLAIRKPQNCASKRLSMMQGLSSAATSTNWGAQLISCSSQKSQRKYGTVMRPAQNSLKKRKLRWKKKQREEAAKQKRKEKALQKRMDKANKNANKKTKNN</sequence>
<feature type="compositionally biased region" description="Basic and acidic residues" evidence="1">
    <location>
        <begin position="127"/>
        <end position="149"/>
    </location>
</feature>
<protein>
    <submittedName>
        <fullName evidence="2">Uncharacterized protein</fullName>
    </submittedName>
</protein>
<dbReference type="EMBL" id="JAWDGP010005596">
    <property type="protein sequence ID" value="KAK3755491.1"/>
    <property type="molecule type" value="Genomic_DNA"/>
</dbReference>
<name>A0AAE0YRB4_9GAST</name>
<accession>A0AAE0YRB4</accession>
<keyword evidence="3" id="KW-1185">Reference proteome</keyword>
<evidence type="ECO:0000313" key="3">
    <source>
        <dbReference type="Proteomes" id="UP001283361"/>
    </source>
</evidence>
<feature type="compositionally biased region" description="Basic residues" evidence="1">
    <location>
        <begin position="116"/>
        <end position="126"/>
    </location>
</feature>
<gene>
    <name evidence="2" type="ORF">RRG08_063567</name>
</gene>